<keyword evidence="3" id="KW-1185">Reference proteome</keyword>
<dbReference type="Proteomes" id="UP001321498">
    <property type="component" value="Chromosome"/>
</dbReference>
<proteinExistence type="predicted"/>
<dbReference type="InterPro" id="IPR029044">
    <property type="entry name" value="Nucleotide-diphossugar_trans"/>
</dbReference>
<evidence type="ECO:0000313" key="3">
    <source>
        <dbReference type="Proteomes" id="UP001321498"/>
    </source>
</evidence>
<accession>A0ABN6XWJ6</accession>
<gene>
    <name evidence="2" type="ORF">GCM10025866_36620</name>
</gene>
<protein>
    <recommendedName>
        <fullName evidence="1">Glycosyltransferase 2-like domain-containing protein</fullName>
    </recommendedName>
</protein>
<dbReference type="Pfam" id="PF00535">
    <property type="entry name" value="Glycos_transf_2"/>
    <property type="match status" value="1"/>
</dbReference>
<reference evidence="3" key="1">
    <citation type="journal article" date="2019" name="Int. J. Syst. Evol. Microbiol.">
        <title>The Global Catalogue of Microorganisms (GCM) 10K type strain sequencing project: providing services to taxonomists for standard genome sequencing and annotation.</title>
        <authorList>
            <consortium name="The Broad Institute Genomics Platform"/>
            <consortium name="The Broad Institute Genome Sequencing Center for Infectious Disease"/>
            <person name="Wu L."/>
            <person name="Ma J."/>
        </authorList>
    </citation>
    <scope>NUCLEOTIDE SEQUENCE [LARGE SCALE GENOMIC DNA]</scope>
    <source>
        <strain evidence="3">NBRC 108725</strain>
    </source>
</reference>
<sequence>MSTYSAVVLYYRHGPAVAETLRHLLAQTLPPTEVVVVDNCSSDGVLDALASEFPLCRSSRFPRMRAMAEE</sequence>
<dbReference type="EMBL" id="AP027731">
    <property type="protein sequence ID" value="BDZ47753.1"/>
    <property type="molecule type" value="Genomic_DNA"/>
</dbReference>
<name>A0ABN6XWJ6_9MICO</name>
<dbReference type="RefSeq" id="WP_286277607.1">
    <property type="nucleotide sequence ID" value="NZ_AP027731.1"/>
</dbReference>
<dbReference type="SUPFAM" id="SSF53448">
    <property type="entry name" value="Nucleotide-diphospho-sugar transferases"/>
    <property type="match status" value="1"/>
</dbReference>
<dbReference type="Gene3D" id="3.90.550.10">
    <property type="entry name" value="Spore Coat Polysaccharide Biosynthesis Protein SpsA, Chain A"/>
    <property type="match status" value="1"/>
</dbReference>
<dbReference type="InterPro" id="IPR001173">
    <property type="entry name" value="Glyco_trans_2-like"/>
</dbReference>
<evidence type="ECO:0000259" key="1">
    <source>
        <dbReference type="Pfam" id="PF00535"/>
    </source>
</evidence>
<evidence type="ECO:0000313" key="2">
    <source>
        <dbReference type="EMBL" id="BDZ47753.1"/>
    </source>
</evidence>
<feature type="domain" description="Glycosyltransferase 2-like" evidence="1">
    <location>
        <begin position="5"/>
        <end position="51"/>
    </location>
</feature>
<organism evidence="2 3">
    <name type="scientific">Naasia aerilata</name>
    <dbReference type="NCBI Taxonomy" id="1162966"/>
    <lineage>
        <taxon>Bacteria</taxon>
        <taxon>Bacillati</taxon>
        <taxon>Actinomycetota</taxon>
        <taxon>Actinomycetes</taxon>
        <taxon>Micrococcales</taxon>
        <taxon>Microbacteriaceae</taxon>
        <taxon>Naasia</taxon>
    </lineage>
</organism>